<dbReference type="RefSeq" id="WP_083947508.1">
    <property type="nucleotide sequence ID" value="NZ_FTOM01000001.1"/>
</dbReference>
<dbReference type="PANTHER" id="PTHR40590">
    <property type="entry name" value="CYTOPLASMIC PROTEIN-RELATED"/>
    <property type="match status" value="1"/>
</dbReference>
<evidence type="ECO:0000313" key="1">
    <source>
        <dbReference type="EMBL" id="SIS50755.1"/>
    </source>
</evidence>
<dbReference type="AlphaFoldDB" id="A0A1N7JN61"/>
<dbReference type="InterPro" id="IPR002816">
    <property type="entry name" value="TraB/PrgY/GumN_fam"/>
</dbReference>
<dbReference type="CDD" id="cd14789">
    <property type="entry name" value="Tiki"/>
    <property type="match status" value="1"/>
</dbReference>
<sequence length="372" mass="39091">MQTGTGPAGRLWQGAGAVLKTLRAGALLVPLALALAGAGAAPARALCAGADMLAELPAADRAAIERAAAQAPYAEGLMWRATRGTAQITLLGTYHFADPRHDALVAAAAPVLRGARRVLMEASPEDQAALQAALARDPSLMFTMTGPTLPERLSAQDWARLSAAVEARGIPAILAAKFKPWYVAMTLALSPCAMAEQGAGAKGLDERLMAAAAEAGVPVAGLEPFDTVFKLFGELSPQDEVDLILASLGMAERADDYTATLARAYFAQKIWLIWEFGKFDTLRHSGLSRDRAEAQIAVTQDILMDRRNAAWIAPMVAAAEEGPILVAVGALHLPGPGGVLARLAAEGFRIERLALPVEIGPVEMELPEAEPR</sequence>
<accession>A0A1N7JN61</accession>
<dbReference type="PANTHER" id="PTHR40590:SF1">
    <property type="entry name" value="CYTOPLASMIC PROTEIN"/>
    <property type="match status" value="1"/>
</dbReference>
<dbReference type="InterPro" id="IPR047111">
    <property type="entry name" value="YbaP-like"/>
</dbReference>
<gene>
    <name evidence="1" type="ORF">SAMN05421795_101181</name>
</gene>
<proteinExistence type="predicted"/>
<evidence type="ECO:0008006" key="3">
    <source>
        <dbReference type="Google" id="ProtNLM"/>
    </source>
</evidence>
<dbReference type="Pfam" id="PF01963">
    <property type="entry name" value="TraB_PrgY_gumN"/>
    <property type="match status" value="1"/>
</dbReference>
<dbReference type="Proteomes" id="UP000186098">
    <property type="component" value="Unassembled WGS sequence"/>
</dbReference>
<reference evidence="2" key="1">
    <citation type="submission" date="2017-01" db="EMBL/GenBank/DDBJ databases">
        <authorList>
            <person name="Varghese N."/>
            <person name="Submissions S."/>
        </authorList>
    </citation>
    <scope>NUCLEOTIDE SEQUENCE [LARGE SCALE GENOMIC DNA]</scope>
    <source>
        <strain evidence="2">DSM 18714</strain>
    </source>
</reference>
<protein>
    <recommendedName>
        <fullName evidence="3">TraB family protein</fullName>
    </recommendedName>
</protein>
<dbReference type="EMBL" id="FTOM01000001">
    <property type="protein sequence ID" value="SIS50755.1"/>
    <property type="molecule type" value="Genomic_DNA"/>
</dbReference>
<organism evidence="1 2">
    <name type="scientific">Phaeovulum vinaykumarii</name>
    <dbReference type="NCBI Taxonomy" id="407234"/>
    <lineage>
        <taxon>Bacteria</taxon>
        <taxon>Pseudomonadati</taxon>
        <taxon>Pseudomonadota</taxon>
        <taxon>Alphaproteobacteria</taxon>
        <taxon>Rhodobacterales</taxon>
        <taxon>Paracoccaceae</taxon>
        <taxon>Phaeovulum</taxon>
    </lineage>
</organism>
<dbReference type="OrthoDB" id="9806326at2"/>
<keyword evidence="2" id="KW-1185">Reference proteome</keyword>
<name>A0A1N7JN61_9RHOB</name>
<evidence type="ECO:0000313" key="2">
    <source>
        <dbReference type="Proteomes" id="UP000186098"/>
    </source>
</evidence>
<dbReference type="STRING" id="407234.SAMN05421795_101181"/>